<dbReference type="EMBL" id="JAARLZ010000006">
    <property type="protein sequence ID" value="NII07257.1"/>
    <property type="molecule type" value="Genomic_DNA"/>
</dbReference>
<evidence type="ECO:0000313" key="2">
    <source>
        <dbReference type="Proteomes" id="UP000490980"/>
    </source>
</evidence>
<reference evidence="1 2" key="1">
    <citation type="submission" date="2020-03" db="EMBL/GenBank/DDBJ databases">
        <authorList>
            <person name="Lai Q."/>
        </authorList>
    </citation>
    <scope>NUCLEOTIDE SEQUENCE [LARGE SCALE GENOMIC DNA]</scope>
    <source>
        <strain evidence="1 2">CCUG 25036</strain>
    </source>
</reference>
<keyword evidence="2" id="KW-1185">Reference proteome</keyword>
<organism evidence="1 2">
    <name type="scientific">Luteibacter anthropi</name>
    <dbReference type="NCBI Taxonomy" id="564369"/>
    <lineage>
        <taxon>Bacteria</taxon>
        <taxon>Pseudomonadati</taxon>
        <taxon>Pseudomonadota</taxon>
        <taxon>Gammaproteobacteria</taxon>
        <taxon>Lysobacterales</taxon>
        <taxon>Rhodanobacteraceae</taxon>
        <taxon>Luteibacter</taxon>
    </lineage>
</organism>
<accession>A0A7X5UBF4</accession>
<evidence type="ECO:0008006" key="3">
    <source>
        <dbReference type="Google" id="ProtNLM"/>
    </source>
</evidence>
<sequence length="117" mass="12442">MAFYDDMAATVTELLDEFGREMALRRSAESSYDPATGETTGGGKVDLPTIGLFRSMTAEYAATNQVLAGDRLAIVDASQEPGASDRLVAGTDVLTIVRIEAINPAGTPLAYRLQVRS</sequence>
<dbReference type="RefSeq" id="WP_166948975.1">
    <property type="nucleotide sequence ID" value="NZ_JAARLZ010000006.1"/>
</dbReference>
<dbReference type="Proteomes" id="UP000490980">
    <property type="component" value="Unassembled WGS sequence"/>
</dbReference>
<proteinExistence type="predicted"/>
<name>A0A7X5UBF4_9GAMM</name>
<evidence type="ECO:0000313" key="1">
    <source>
        <dbReference type="EMBL" id="NII07257.1"/>
    </source>
</evidence>
<gene>
    <name evidence="1" type="ORF">HBF25_12770</name>
</gene>
<dbReference type="AlphaFoldDB" id="A0A7X5UBF4"/>
<comment type="caution">
    <text evidence="1">The sequence shown here is derived from an EMBL/GenBank/DDBJ whole genome shotgun (WGS) entry which is preliminary data.</text>
</comment>
<protein>
    <recommendedName>
        <fullName evidence="3">Head-tail adaptor protein</fullName>
    </recommendedName>
</protein>